<comment type="subcellular location">
    <subcellularLocation>
        <location evidence="6">Cytoplasm</location>
    </subcellularLocation>
</comment>
<dbReference type="CDD" id="cd18094">
    <property type="entry name" value="SpoU-like_TrmL"/>
    <property type="match status" value="1"/>
</dbReference>
<dbReference type="GO" id="GO:0141102">
    <property type="term" value="F:tRNA (5-carboxymethylaminomethyluridine(34)-2'-O)-methyltransferase activity"/>
    <property type="evidence" value="ECO:0007669"/>
    <property type="project" value="RHEA"/>
</dbReference>
<dbReference type="InterPro" id="IPR001537">
    <property type="entry name" value="SpoU_MeTrfase"/>
</dbReference>
<dbReference type="EMBL" id="JRVC01000011">
    <property type="protein sequence ID" value="KHS45856.1"/>
    <property type="molecule type" value="Genomic_DNA"/>
</dbReference>
<dbReference type="PANTHER" id="PTHR42971">
    <property type="entry name" value="TRNA (CYTIDINE(34)-2'-O)-METHYLTRANSFERASE"/>
    <property type="match status" value="1"/>
</dbReference>
<dbReference type="EC" id="2.1.1.207" evidence="6"/>
<evidence type="ECO:0000256" key="3">
    <source>
        <dbReference type="ARBA" id="ARBA00022679"/>
    </source>
</evidence>
<evidence type="ECO:0000256" key="4">
    <source>
        <dbReference type="ARBA" id="ARBA00022691"/>
    </source>
</evidence>
<dbReference type="STRING" id="48936.NJ75_02462"/>
<keyword evidence="2 6" id="KW-0489">Methyltransferase</keyword>
<evidence type="ECO:0000256" key="5">
    <source>
        <dbReference type="ARBA" id="ARBA00022694"/>
    </source>
</evidence>
<evidence type="ECO:0000256" key="2">
    <source>
        <dbReference type="ARBA" id="ARBA00022603"/>
    </source>
</evidence>
<keyword evidence="10" id="KW-1185">Reference proteome</keyword>
<dbReference type="SUPFAM" id="SSF75217">
    <property type="entry name" value="alpha/beta knot"/>
    <property type="match status" value="1"/>
</dbReference>
<feature type="binding site" evidence="6 7">
    <location>
        <position position="141"/>
    </location>
    <ligand>
        <name>S-adenosyl-L-methionine</name>
        <dbReference type="ChEBI" id="CHEBI:59789"/>
    </ligand>
</feature>
<dbReference type="AlphaFoldDB" id="A0A0B9A5G4"/>
<dbReference type="HAMAP" id="MF_01885">
    <property type="entry name" value="tRNA_methyltr_TrmL"/>
    <property type="match status" value="1"/>
</dbReference>
<dbReference type="PIRSF" id="PIRSF029256">
    <property type="entry name" value="SpoU_TrmH_prd"/>
    <property type="match status" value="1"/>
</dbReference>
<dbReference type="GO" id="GO:0141098">
    <property type="term" value="F:tRNA (cytidine(34)-2'-O)-methyltransferase activity"/>
    <property type="evidence" value="ECO:0007669"/>
    <property type="project" value="RHEA"/>
</dbReference>
<evidence type="ECO:0000256" key="6">
    <source>
        <dbReference type="HAMAP-Rule" id="MF_01885"/>
    </source>
</evidence>
<dbReference type="InterPro" id="IPR029028">
    <property type="entry name" value="Alpha/beta_knot_MTases"/>
</dbReference>
<protein>
    <recommendedName>
        <fullName evidence="6">tRNA (cytidine(34)-2'-O)-methyltransferase</fullName>
        <ecNumber evidence="6">2.1.1.207</ecNumber>
    </recommendedName>
    <alternativeName>
        <fullName evidence="6">tRNA (cytidine/uridine-2'-O-)-methyltransferase TrmL</fullName>
    </alternativeName>
</protein>
<comment type="catalytic activity">
    <reaction evidence="6">
        <text>cytidine(34) in tRNA + S-adenosyl-L-methionine = 2'-O-methylcytidine(34) in tRNA + S-adenosyl-L-homocysteine + H(+)</text>
        <dbReference type="Rhea" id="RHEA:43084"/>
        <dbReference type="Rhea" id="RHEA-COMP:10331"/>
        <dbReference type="Rhea" id="RHEA-COMP:10332"/>
        <dbReference type="ChEBI" id="CHEBI:15378"/>
        <dbReference type="ChEBI" id="CHEBI:57856"/>
        <dbReference type="ChEBI" id="CHEBI:59789"/>
        <dbReference type="ChEBI" id="CHEBI:74495"/>
        <dbReference type="ChEBI" id="CHEBI:82748"/>
        <dbReference type="EC" id="2.1.1.207"/>
    </reaction>
</comment>
<comment type="catalytic activity">
    <reaction evidence="6">
        <text>5-carboxymethylaminomethyluridine(34) in tRNA(Leu) + S-adenosyl-L-methionine = 5-carboxymethylaminomethyl-2'-O-methyluridine(34) in tRNA(Leu) + S-adenosyl-L-homocysteine + H(+)</text>
        <dbReference type="Rhea" id="RHEA:43088"/>
        <dbReference type="Rhea" id="RHEA-COMP:10333"/>
        <dbReference type="Rhea" id="RHEA-COMP:10334"/>
        <dbReference type="ChEBI" id="CHEBI:15378"/>
        <dbReference type="ChEBI" id="CHEBI:57856"/>
        <dbReference type="ChEBI" id="CHEBI:59789"/>
        <dbReference type="ChEBI" id="CHEBI:74508"/>
        <dbReference type="ChEBI" id="CHEBI:74511"/>
        <dbReference type="EC" id="2.1.1.207"/>
    </reaction>
</comment>
<keyword evidence="3 6" id="KW-0808">Transferase</keyword>
<dbReference type="GO" id="GO:0003723">
    <property type="term" value="F:RNA binding"/>
    <property type="evidence" value="ECO:0007669"/>
    <property type="project" value="InterPro"/>
</dbReference>
<keyword evidence="4 6" id="KW-0949">S-adenosyl-L-methionine</keyword>
<dbReference type="InterPro" id="IPR016914">
    <property type="entry name" value="TrmL"/>
</dbReference>
<comment type="subunit">
    <text evidence="6">Homodimer.</text>
</comment>
<dbReference type="Pfam" id="PF00588">
    <property type="entry name" value="SpoU_methylase"/>
    <property type="match status" value="1"/>
</dbReference>
<reference evidence="9 10" key="1">
    <citation type="submission" date="2014-10" db="EMBL/GenBank/DDBJ databases">
        <title>Draft genome sequence of Novosphingobium subterraneum DSM 12447.</title>
        <authorList>
            <person name="Gan H.M."/>
            <person name="Gan H.Y."/>
            <person name="Savka M.A."/>
        </authorList>
    </citation>
    <scope>NUCLEOTIDE SEQUENCE [LARGE SCALE GENOMIC DNA]</scope>
    <source>
        <strain evidence="9 10">DSM 12447</strain>
    </source>
</reference>
<feature type="domain" description="tRNA/rRNA methyltransferase SpoU type" evidence="8">
    <location>
        <begin position="15"/>
        <end position="152"/>
    </location>
</feature>
<comment type="similarity">
    <text evidence="6">Belongs to the class IV-like SAM-binding methyltransferase superfamily. RNA methyltransferase TrmH family. TrmL subfamily.</text>
</comment>
<evidence type="ECO:0000256" key="1">
    <source>
        <dbReference type="ARBA" id="ARBA00022490"/>
    </source>
</evidence>
<proteinExistence type="inferred from homology"/>
<evidence type="ECO:0000313" key="9">
    <source>
        <dbReference type="EMBL" id="KHS45856.1"/>
    </source>
</evidence>
<comment type="caution">
    <text evidence="6">Lacks conserved residue(s) required for the propagation of feature annotation.</text>
</comment>
<keyword evidence="5 6" id="KW-0819">tRNA processing</keyword>
<dbReference type="Proteomes" id="UP000031338">
    <property type="component" value="Unassembled WGS sequence"/>
</dbReference>
<name>A0A0B9A5G4_9SPHN</name>
<feature type="binding site" evidence="6 7">
    <location>
        <position position="113"/>
    </location>
    <ligand>
        <name>S-adenosyl-L-methionine</name>
        <dbReference type="ChEBI" id="CHEBI:59789"/>
    </ligand>
</feature>
<dbReference type="GO" id="GO:0002130">
    <property type="term" value="P:wobble position ribose methylation"/>
    <property type="evidence" value="ECO:0007669"/>
    <property type="project" value="TreeGrafter"/>
</dbReference>
<evidence type="ECO:0000259" key="8">
    <source>
        <dbReference type="Pfam" id="PF00588"/>
    </source>
</evidence>
<accession>A0A0B9A5G4</accession>
<evidence type="ECO:0000256" key="7">
    <source>
        <dbReference type="PIRSR" id="PIRSR029256-1"/>
    </source>
</evidence>
<dbReference type="PATRIC" id="fig|48936.3.peg.2469"/>
<comment type="caution">
    <text evidence="9">The sequence shown here is derived from an EMBL/GenBank/DDBJ whole genome shotgun (WGS) entry which is preliminary data.</text>
</comment>
<keyword evidence="1 6" id="KW-0963">Cytoplasm</keyword>
<comment type="function">
    <text evidence="6">Methylates the ribose at the nucleotide 34 wobble position in the two leucyl isoacceptors tRNA(Leu)(CmAA) and tRNA(Leu)(cmnm5UmAA). Catalyzes the methyl transfer from S-adenosyl-L-methionine to the 2'-OH of the wobble nucleotide.</text>
</comment>
<dbReference type="PANTHER" id="PTHR42971:SF1">
    <property type="entry name" value="TRNA (CYTIDINE(34)-2'-O)-METHYLTRANSFERASE"/>
    <property type="match status" value="1"/>
</dbReference>
<organism evidence="9 10">
    <name type="scientific">Novosphingobium subterraneum</name>
    <dbReference type="NCBI Taxonomy" id="48936"/>
    <lineage>
        <taxon>Bacteria</taxon>
        <taxon>Pseudomonadati</taxon>
        <taxon>Pseudomonadota</taxon>
        <taxon>Alphaproteobacteria</taxon>
        <taxon>Sphingomonadales</taxon>
        <taxon>Sphingomonadaceae</taxon>
        <taxon>Novosphingobium</taxon>
    </lineage>
</organism>
<dbReference type="InterPro" id="IPR029026">
    <property type="entry name" value="tRNA_m1G_MTases_N"/>
</dbReference>
<dbReference type="Gene3D" id="3.40.1280.10">
    <property type="match status" value="1"/>
</dbReference>
<evidence type="ECO:0000313" key="10">
    <source>
        <dbReference type="Proteomes" id="UP000031338"/>
    </source>
</evidence>
<gene>
    <name evidence="6" type="primary">trmL</name>
    <name evidence="9" type="ORF">NJ75_02462</name>
</gene>
<feature type="binding site" evidence="6 7">
    <location>
        <position position="133"/>
    </location>
    <ligand>
        <name>S-adenosyl-L-methionine</name>
        <dbReference type="ChEBI" id="CHEBI:59789"/>
    </ligand>
</feature>
<sequence>MGLAFATHHRQSAAMRIALFEPEIAGNVGAVMRTGACLGVEIHLIEPLGFQWEDKRVRRAAMDYIDHVRVIRHPSFAFFREAAGPGRLVLFTTKSSASIYDFTFAPSDILLFGKESAGVPAEISDIADARVRIPMRPEVRSMNLATSASIAVAEALRQTGGLP</sequence>
<dbReference type="GO" id="GO:0005737">
    <property type="term" value="C:cytoplasm"/>
    <property type="evidence" value="ECO:0007669"/>
    <property type="project" value="UniProtKB-SubCell"/>
</dbReference>